<feature type="domain" description="NADP-dependent oxidoreductase" evidence="4">
    <location>
        <begin position="3"/>
        <end position="235"/>
    </location>
</feature>
<dbReference type="Proteomes" id="UP000271098">
    <property type="component" value="Unassembled WGS sequence"/>
</dbReference>
<evidence type="ECO:0000259" key="4">
    <source>
        <dbReference type="Pfam" id="PF00248"/>
    </source>
</evidence>
<feature type="active site" description="Proton donor" evidence="1">
    <location>
        <position position="28"/>
    </location>
</feature>
<evidence type="ECO:0000256" key="3">
    <source>
        <dbReference type="PIRSR" id="PIRSR000097-3"/>
    </source>
</evidence>
<reference evidence="5 6" key="2">
    <citation type="submission" date="2018-11" db="EMBL/GenBank/DDBJ databases">
        <authorList>
            <consortium name="Pathogen Informatics"/>
        </authorList>
    </citation>
    <scope>NUCLEOTIDE SEQUENCE [LARGE SCALE GENOMIC DNA]</scope>
</reference>
<dbReference type="WBParaSite" id="GPUH_0002276501-mRNA-1">
    <property type="protein sequence ID" value="GPUH_0002276501-mRNA-1"/>
    <property type="gene ID" value="GPUH_0002276501"/>
</dbReference>
<feature type="binding site" evidence="2">
    <location>
        <position position="90"/>
    </location>
    <ligand>
        <name>substrate</name>
    </ligand>
</feature>
<evidence type="ECO:0000313" key="7">
    <source>
        <dbReference type="WBParaSite" id="GPUH_0002276501-mRNA-1"/>
    </source>
</evidence>
<dbReference type="InterPro" id="IPR036812">
    <property type="entry name" value="NAD(P)_OxRdtase_dom_sf"/>
</dbReference>
<evidence type="ECO:0000313" key="5">
    <source>
        <dbReference type="EMBL" id="VDN40470.1"/>
    </source>
</evidence>
<organism evidence="7">
    <name type="scientific">Gongylonema pulchrum</name>
    <dbReference type="NCBI Taxonomy" id="637853"/>
    <lineage>
        <taxon>Eukaryota</taxon>
        <taxon>Metazoa</taxon>
        <taxon>Ecdysozoa</taxon>
        <taxon>Nematoda</taxon>
        <taxon>Chromadorea</taxon>
        <taxon>Rhabditida</taxon>
        <taxon>Spirurina</taxon>
        <taxon>Spiruromorpha</taxon>
        <taxon>Spiruroidea</taxon>
        <taxon>Gongylonematidae</taxon>
        <taxon>Gongylonema</taxon>
    </lineage>
</organism>
<dbReference type="PANTHER" id="PTHR11732">
    <property type="entry name" value="ALDO/KETO REDUCTASE"/>
    <property type="match status" value="1"/>
</dbReference>
<name>A0A183EP47_9BILA</name>
<dbReference type="EMBL" id="UYRT01095831">
    <property type="protein sequence ID" value="VDN40470.1"/>
    <property type="molecule type" value="Genomic_DNA"/>
</dbReference>
<dbReference type="Pfam" id="PF00248">
    <property type="entry name" value="Aldo_ket_red"/>
    <property type="match status" value="1"/>
</dbReference>
<protein>
    <submittedName>
        <fullName evidence="7">Aldo_ket_red domain-containing protein</fullName>
    </submittedName>
</protein>
<dbReference type="PIRSF" id="PIRSF000097">
    <property type="entry name" value="AKR"/>
    <property type="match status" value="1"/>
</dbReference>
<accession>A0A183EP47</accession>
<dbReference type="OrthoDB" id="416253at2759"/>
<evidence type="ECO:0000256" key="2">
    <source>
        <dbReference type="PIRSR" id="PIRSR000097-2"/>
    </source>
</evidence>
<dbReference type="InterPro" id="IPR023210">
    <property type="entry name" value="NADP_OxRdtase_dom"/>
</dbReference>
<dbReference type="InterPro" id="IPR020471">
    <property type="entry name" value="AKR"/>
</dbReference>
<dbReference type="PRINTS" id="PR00069">
    <property type="entry name" value="ALDKETRDTASE"/>
</dbReference>
<evidence type="ECO:0000313" key="6">
    <source>
        <dbReference type="Proteomes" id="UP000271098"/>
    </source>
</evidence>
<dbReference type="AlphaFoldDB" id="A0A183EP47"/>
<keyword evidence="6" id="KW-1185">Reference proteome</keyword>
<dbReference type="Gene3D" id="3.20.20.100">
    <property type="entry name" value="NADP-dependent oxidoreductase domain"/>
    <property type="match status" value="1"/>
</dbReference>
<gene>
    <name evidence="5" type="ORF">GPUH_LOCUS22738</name>
</gene>
<feature type="site" description="Lowers pKa of active site Tyr" evidence="3">
    <location>
        <position position="57"/>
    </location>
</feature>
<proteinExistence type="predicted"/>
<evidence type="ECO:0000256" key="1">
    <source>
        <dbReference type="PIRSR" id="PIRSR000097-1"/>
    </source>
</evidence>
<reference evidence="7" key="1">
    <citation type="submission" date="2016-06" db="UniProtKB">
        <authorList>
            <consortium name="WormBaseParasite"/>
        </authorList>
    </citation>
    <scope>IDENTIFICATION</scope>
</reference>
<sequence>STDPKALTEAVRTALDVGYPLIDTAFVYGNEAVIGNVLHEYFSSGKLKREDIFITTKLPFLVHRPAEIEAVVEKQLKDLQIDYIDLYLIHVPCPCKPQPGGTPATGYKSLIENGQLVPDPVDHVDTWKALEKLHKDGKLKAIGLSNFNQKQIQHIIDHATVKPHNLQVETHIYWPQKELFDFCKKNGITFTSYGPIGSPGRKTFRPEGNWPEGEPMKDPLVLELAKKYNKTPAQVPAFIASFANS</sequence>
<dbReference type="SUPFAM" id="SSF51430">
    <property type="entry name" value="NAD(P)-linked oxidoreductase"/>
    <property type="match status" value="1"/>
</dbReference>
<dbReference type="GO" id="GO:0016491">
    <property type="term" value="F:oxidoreductase activity"/>
    <property type="evidence" value="ECO:0007669"/>
    <property type="project" value="InterPro"/>
</dbReference>